<gene>
    <name evidence="1" type="ORF">H8K33_13055</name>
</gene>
<dbReference type="GO" id="GO:0005524">
    <property type="term" value="F:ATP binding"/>
    <property type="evidence" value="ECO:0007669"/>
    <property type="project" value="UniProtKB-KW"/>
</dbReference>
<dbReference type="Proteomes" id="UP000643610">
    <property type="component" value="Unassembled WGS sequence"/>
</dbReference>
<name>A0ABR6XSU8_9BURK</name>
<dbReference type="SUPFAM" id="SSF52540">
    <property type="entry name" value="P-loop containing nucleoside triphosphate hydrolases"/>
    <property type="match status" value="1"/>
</dbReference>
<organism evidence="1 2">
    <name type="scientific">Undibacterium amnicola</name>
    <dbReference type="NCBI Taxonomy" id="1834038"/>
    <lineage>
        <taxon>Bacteria</taxon>
        <taxon>Pseudomonadati</taxon>
        <taxon>Pseudomonadota</taxon>
        <taxon>Betaproteobacteria</taxon>
        <taxon>Burkholderiales</taxon>
        <taxon>Oxalobacteraceae</taxon>
        <taxon>Undibacterium</taxon>
    </lineage>
</organism>
<proteinExistence type="predicted"/>
<sequence>MQDKLSNHVAVNRQFLRSVRLDADFGRADAMQGYILQPSARTLLETTAKHLINTQQRAFTWTGPYGGGKSSLALTLASLAGGDSAIRKAARLALGGTNNDGIQKFFGGKTPWVVLPVVGKRASVIDEIGTAIDSHLRGTRGRKPQSGGRRDVVMELVRAAETRDDIGGVLLVIDELGKFLEYASHSGEDIGFYQEIAEAASRCRGNLVIIGVLHQSFEQYASRLGQSAQQEWAKVQGRYVDIPLVAGSDEVVSLIGRALRVEYKHPTSKKIAERVSKVIRNRRPSAASDITELLDACWPLHPVTAAMLGPASKKRFGQNERSVFSFLASAEPLGFTEVLRGLDVNPNSYYWPSQFWDYLRTNFEPAILASSDGHRWAAGAEAVERAESRFSQLHVALVKTVGLIELLRNGSGLAAEDDLLKSCVEQSLSGSVKNALAELASASILIFRKHLNAWGVYAGSDFDIEAAVRDAAARLGTHDFSKLGDLVDLGPVTARRHYWITGAMRWFSRSIVQESQAQSYINNYKSQSKQCGEFILVLFDQRVDAPARNRAAKKLSALSEGNGLLVGTPTNADRIEELVGELAALEYVRQNSQKLHSDSIAMREITARLQATRSALSDELRDAFHNAAWYYEGHSKKQLGSEGLSRLASDVAETIYSKSPRVNSELVNRNSLSTSAVKAQRGLLHAMLSKSDYQNLGYTTFSADAGLQHTVVRALGLHREVKGVWRFTDPSGTPSSDSMTEAWDAAKALVINSDKIVSLSEIYEAWIKPPFGIKVGLLPIFALAFFMAHRNQLALYVEGIFTPDVTEAHVDEWLQDPKRIGWRYVRIEASERKMLEALSTALSKRLGTAVAADALDSARALVTLVFQLPYWTRRTDCLSSEAKGVRNLLLHASDPHKVLFADLPLVLDTRNPAELAKKIAAITGELTEAFDARLRAVEKRLFNALDHQGDLSQLITRGKTVSGVGADFKLDAFATRFTDYAGSIGDIEGLLMLALGKPSKDWTDRDIDAGEVQLLSWAMEFRRLESLAEVRGRPATRRAIGVVFGSTRTVTGTFDVSESDSLAIQTLANELLGKLASGTLKREIFLAAIAEVGANIFENLNMEREGSSHE</sequence>
<accession>A0ABR6XSU8</accession>
<protein>
    <submittedName>
        <fullName evidence="1">ATP-binding protein</fullName>
    </submittedName>
</protein>
<dbReference type="EMBL" id="JACOFU010000005">
    <property type="protein sequence ID" value="MBC3832428.1"/>
    <property type="molecule type" value="Genomic_DNA"/>
</dbReference>
<keyword evidence="1" id="KW-0067">ATP-binding</keyword>
<reference evidence="1 2" key="1">
    <citation type="submission" date="2020-08" db="EMBL/GenBank/DDBJ databases">
        <title>Novel species isolated from subtropical streams in China.</title>
        <authorList>
            <person name="Lu H."/>
        </authorList>
    </citation>
    <scope>NUCLEOTIDE SEQUENCE [LARGE SCALE GENOMIC DNA]</scope>
    <source>
        <strain evidence="1 2">KCTC 52442</strain>
    </source>
</reference>
<dbReference type="InterPro" id="IPR027417">
    <property type="entry name" value="P-loop_NTPase"/>
</dbReference>
<keyword evidence="2" id="KW-1185">Reference proteome</keyword>
<dbReference type="RefSeq" id="WP_186891474.1">
    <property type="nucleotide sequence ID" value="NZ_JACOFU010000005.1"/>
</dbReference>
<comment type="caution">
    <text evidence="1">The sequence shown here is derived from an EMBL/GenBank/DDBJ whole genome shotgun (WGS) entry which is preliminary data.</text>
</comment>
<keyword evidence="1" id="KW-0547">Nucleotide-binding</keyword>
<evidence type="ECO:0000313" key="1">
    <source>
        <dbReference type="EMBL" id="MBC3832428.1"/>
    </source>
</evidence>
<evidence type="ECO:0000313" key="2">
    <source>
        <dbReference type="Proteomes" id="UP000643610"/>
    </source>
</evidence>